<gene>
    <name evidence="3" type="ORF">IWX90DRAFT_411695</name>
</gene>
<keyword evidence="4" id="KW-1185">Reference proteome</keyword>
<name>A0ABR1Y1Q2_9PEZI</name>
<keyword evidence="2" id="KW-0472">Membrane</keyword>
<evidence type="ECO:0000313" key="4">
    <source>
        <dbReference type="Proteomes" id="UP001456524"/>
    </source>
</evidence>
<dbReference type="Proteomes" id="UP001456524">
    <property type="component" value="Unassembled WGS sequence"/>
</dbReference>
<keyword evidence="2" id="KW-1133">Transmembrane helix</keyword>
<feature type="transmembrane region" description="Helical" evidence="2">
    <location>
        <begin position="12"/>
        <end position="30"/>
    </location>
</feature>
<dbReference type="EMBL" id="JBBWUH010000002">
    <property type="protein sequence ID" value="KAK8175096.1"/>
    <property type="molecule type" value="Genomic_DNA"/>
</dbReference>
<protein>
    <submittedName>
        <fullName evidence="3">Uncharacterized protein</fullName>
    </submittedName>
</protein>
<proteinExistence type="predicted"/>
<dbReference type="PANTHER" id="PTHR37490">
    <property type="entry name" value="EXPRESSED PROTEIN"/>
    <property type="match status" value="1"/>
</dbReference>
<evidence type="ECO:0000256" key="1">
    <source>
        <dbReference type="SAM" id="MobiDB-lite"/>
    </source>
</evidence>
<keyword evidence="2" id="KW-0812">Transmembrane</keyword>
<sequence length="523" mass="58929">MLRSRTHTKEIAALVALILVLVLLWYRILYDVHGRRAGEYGASDALYQKLESGPEEKSAMEPEVSSILSTSATALEDIIVIQATSTAEAAAQSTLEDEMVASMETETASNMGFSAADMSTSMPWGMTETASFETSSTAFDAEETSTSSVEETSTSSTEEPISSSSEVTSSTTEASTPKSTDHYADKQQSQFALISELSFGPGPVKPPGHNYTKSVVIPRTTKEDISWLDQTFGDDHLLQKAVYTVDKPVKPYILPSNKGNEVMAYLTYIIDFYDHLPDVSIFMHAHEFAWHNNELLEMSSAAMLTHLNLRKVVRDGYVNLRCHRYPSCPDHLFPFAKNHSVWDVPEESIFADAWMEILPHEPVPEVLSQPCCAQFAVSRERIRALPRAQYKHFRKWLMYTTLENRVSGRVWEYIYQYIWAGVPQFCPEEHACYCENYGLCFGGEKEYSYFFQKKAVVASLADLARQQMLEEGGNATYPIDYDAHLRTATQEVKDELDMAFLRGMSPYFRALEVGRQWVEGDGF</sequence>
<feature type="region of interest" description="Disordered" evidence="1">
    <location>
        <begin position="132"/>
        <end position="185"/>
    </location>
</feature>
<dbReference type="InterPro" id="IPR021838">
    <property type="entry name" value="DUF3431"/>
</dbReference>
<accession>A0ABR1Y1Q2</accession>
<evidence type="ECO:0000313" key="3">
    <source>
        <dbReference type="EMBL" id="KAK8175096.1"/>
    </source>
</evidence>
<reference evidence="3 4" key="1">
    <citation type="journal article" date="2022" name="G3 (Bethesda)">
        <title>Enemy or ally: a genomic approach to elucidate the lifestyle of Phyllosticta citrichinaensis.</title>
        <authorList>
            <person name="Buijs V.A."/>
            <person name="Groenewald J.Z."/>
            <person name="Haridas S."/>
            <person name="LaButti K.M."/>
            <person name="Lipzen A."/>
            <person name="Martin F.M."/>
            <person name="Barry K."/>
            <person name="Grigoriev I.V."/>
            <person name="Crous P.W."/>
            <person name="Seidl M.F."/>
        </authorList>
    </citation>
    <scope>NUCLEOTIDE SEQUENCE [LARGE SCALE GENOMIC DNA]</scope>
    <source>
        <strain evidence="3 4">CBS 129764</strain>
    </source>
</reference>
<dbReference type="Pfam" id="PF11913">
    <property type="entry name" value="DUF3431"/>
    <property type="match status" value="1"/>
</dbReference>
<evidence type="ECO:0000256" key="2">
    <source>
        <dbReference type="SAM" id="Phobius"/>
    </source>
</evidence>
<dbReference type="PANTHER" id="PTHR37490:SF3">
    <property type="entry name" value="DUF3431 DOMAIN CONTAINING PROTEIN"/>
    <property type="match status" value="1"/>
</dbReference>
<organism evidence="3 4">
    <name type="scientific">Phyllosticta citrichinensis</name>
    <dbReference type="NCBI Taxonomy" id="1130410"/>
    <lineage>
        <taxon>Eukaryota</taxon>
        <taxon>Fungi</taxon>
        <taxon>Dikarya</taxon>
        <taxon>Ascomycota</taxon>
        <taxon>Pezizomycotina</taxon>
        <taxon>Dothideomycetes</taxon>
        <taxon>Dothideomycetes incertae sedis</taxon>
        <taxon>Botryosphaeriales</taxon>
        <taxon>Phyllostictaceae</taxon>
        <taxon>Phyllosticta</taxon>
    </lineage>
</organism>
<comment type="caution">
    <text evidence="3">The sequence shown here is derived from an EMBL/GenBank/DDBJ whole genome shotgun (WGS) entry which is preliminary data.</text>
</comment>
<feature type="compositionally biased region" description="Low complexity" evidence="1">
    <location>
        <begin position="132"/>
        <end position="177"/>
    </location>
</feature>